<evidence type="ECO:0000313" key="4">
    <source>
        <dbReference type="Proteomes" id="UP000234479"/>
    </source>
</evidence>
<evidence type="ECO:0000256" key="1">
    <source>
        <dbReference type="SAM" id="MobiDB-lite"/>
    </source>
</evidence>
<dbReference type="InterPro" id="IPR048020">
    <property type="entry name" value="Transpos_IS3"/>
</dbReference>
<reference evidence="3 4" key="1">
    <citation type="submission" date="2017-12" db="EMBL/GenBank/DDBJ databases">
        <title>The genome sequence of Caulobacter sp. 410.</title>
        <authorList>
            <person name="Gao J."/>
            <person name="Mao X."/>
            <person name="Sun J."/>
        </authorList>
    </citation>
    <scope>NUCLEOTIDE SEQUENCE [LARGE SCALE GENOMIC DNA]</scope>
    <source>
        <strain evidence="3 4">410</strain>
    </source>
</reference>
<dbReference type="Gene3D" id="1.10.10.60">
    <property type="entry name" value="Homeodomain-like"/>
    <property type="match status" value="1"/>
</dbReference>
<accession>A0A2N5DRI3</accession>
<dbReference type="GO" id="GO:0015074">
    <property type="term" value="P:DNA integration"/>
    <property type="evidence" value="ECO:0007669"/>
    <property type="project" value="InterPro"/>
</dbReference>
<dbReference type="PANTHER" id="PTHR46889:SF4">
    <property type="entry name" value="TRANSPOSASE INSO FOR INSERTION SEQUENCE ELEMENT IS911B-RELATED"/>
    <property type="match status" value="1"/>
</dbReference>
<dbReference type="GO" id="GO:0006313">
    <property type="term" value="P:DNA transposition"/>
    <property type="evidence" value="ECO:0007669"/>
    <property type="project" value="InterPro"/>
</dbReference>
<comment type="caution">
    <text evidence="3">The sequence shown here is derived from an EMBL/GenBank/DDBJ whole genome shotgun (WGS) entry which is preliminary data.</text>
</comment>
<dbReference type="InterPro" id="IPR025948">
    <property type="entry name" value="HTH-like_dom"/>
</dbReference>
<evidence type="ECO:0000259" key="2">
    <source>
        <dbReference type="PROSITE" id="PS50994"/>
    </source>
</evidence>
<dbReference type="PROSITE" id="PS50994">
    <property type="entry name" value="INTEGRASE"/>
    <property type="match status" value="1"/>
</dbReference>
<evidence type="ECO:0000313" key="3">
    <source>
        <dbReference type="EMBL" id="PLR28655.1"/>
    </source>
</evidence>
<organism evidence="3 4">
    <name type="scientific">Caulobacter zeae</name>
    <dbReference type="NCBI Taxonomy" id="2055137"/>
    <lineage>
        <taxon>Bacteria</taxon>
        <taxon>Pseudomonadati</taxon>
        <taxon>Pseudomonadota</taxon>
        <taxon>Alphaproteobacteria</taxon>
        <taxon>Caulobacterales</taxon>
        <taxon>Caulobacteraceae</taxon>
        <taxon>Caulobacter</taxon>
    </lineage>
</organism>
<dbReference type="Gene3D" id="3.30.420.10">
    <property type="entry name" value="Ribonuclease H-like superfamily/Ribonuclease H"/>
    <property type="match status" value="1"/>
</dbReference>
<dbReference type="AlphaFoldDB" id="A0A2N5DRI3"/>
<dbReference type="Pfam" id="PF13333">
    <property type="entry name" value="rve_2"/>
    <property type="match status" value="1"/>
</dbReference>
<protein>
    <submittedName>
        <fullName evidence="3">IS3 family transposase</fullName>
    </submittedName>
</protein>
<feature type="domain" description="Integrase catalytic" evidence="2">
    <location>
        <begin position="227"/>
        <end position="390"/>
    </location>
</feature>
<dbReference type="InterPro" id="IPR001584">
    <property type="entry name" value="Integrase_cat-core"/>
</dbReference>
<feature type="region of interest" description="Disordered" evidence="1">
    <location>
        <begin position="51"/>
        <end position="70"/>
    </location>
</feature>
<dbReference type="Pfam" id="PF00665">
    <property type="entry name" value="rve"/>
    <property type="match status" value="1"/>
</dbReference>
<sequence>MSVKRRVFPETFKREAVDRVASSGLSAGVVARELGLHETVLRRWMMQYGAQATGPARRPHTQAPAPSPSDLAAENARLRRENDHLRMERDILKKPRAHLRSGLPMKFGFVDEHRGAWPVRMMCRVLGLSASGYYAWRIRPESRRAAANRALTEDIRLIHAESCGTYGSPRVHAVLRGHGRRVGRSRVERLMRCAGLRGLAALPRRTRTTDSRHGYPIAPNRLGRNFQAAAPGQVWLADLTYIPTGEGWLYLAGVLDMHTRKLVGWSMRDTLHTQIALEALTMAIARQKPAPGLIHHSDRGIQYAAEAYRSALAQSGITPSMSRKGDCWDNAPMESFFHTLKTERVHHRVYATRAEARRDLFGYIEGFYNSRRLHSALGYISPAEMERRAA</sequence>
<dbReference type="InterPro" id="IPR012337">
    <property type="entry name" value="RNaseH-like_sf"/>
</dbReference>
<dbReference type="InterPro" id="IPR036397">
    <property type="entry name" value="RNaseH_sf"/>
</dbReference>
<proteinExistence type="predicted"/>
<dbReference type="RefSeq" id="WP_101716273.1">
    <property type="nucleotide sequence ID" value="NZ_PJRS01000006.1"/>
</dbReference>
<dbReference type="InterPro" id="IPR009057">
    <property type="entry name" value="Homeodomain-like_sf"/>
</dbReference>
<gene>
    <name evidence="3" type="ORF">SGCZBJ_01505</name>
</gene>
<dbReference type="EMBL" id="PJRS01000006">
    <property type="protein sequence ID" value="PLR28655.1"/>
    <property type="molecule type" value="Genomic_DNA"/>
</dbReference>
<dbReference type="Pfam" id="PF13276">
    <property type="entry name" value="HTH_21"/>
    <property type="match status" value="1"/>
</dbReference>
<dbReference type="NCBIfam" id="NF033516">
    <property type="entry name" value="transpos_IS3"/>
    <property type="match status" value="1"/>
</dbReference>
<dbReference type="InterPro" id="IPR050900">
    <property type="entry name" value="Transposase_IS3/IS150/IS904"/>
</dbReference>
<dbReference type="GO" id="GO:0003677">
    <property type="term" value="F:DNA binding"/>
    <property type="evidence" value="ECO:0007669"/>
    <property type="project" value="InterPro"/>
</dbReference>
<dbReference type="SUPFAM" id="SSF53098">
    <property type="entry name" value="Ribonuclease H-like"/>
    <property type="match status" value="1"/>
</dbReference>
<dbReference type="PANTHER" id="PTHR46889">
    <property type="entry name" value="TRANSPOSASE INSF FOR INSERTION SEQUENCE IS3B-RELATED"/>
    <property type="match status" value="1"/>
</dbReference>
<dbReference type="SUPFAM" id="SSF46689">
    <property type="entry name" value="Homeodomain-like"/>
    <property type="match status" value="1"/>
</dbReference>
<dbReference type="Pfam" id="PF01527">
    <property type="entry name" value="HTH_Tnp_1"/>
    <property type="match status" value="1"/>
</dbReference>
<keyword evidence="4" id="KW-1185">Reference proteome</keyword>
<dbReference type="OrthoDB" id="9803878at2"/>
<name>A0A2N5DRI3_9CAUL</name>
<dbReference type="GO" id="GO:0004803">
    <property type="term" value="F:transposase activity"/>
    <property type="evidence" value="ECO:0007669"/>
    <property type="project" value="InterPro"/>
</dbReference>
<dbReference type="InterPro" id="IPR002514">
    <property type="entry name" value="Transposase_8"/>
</dbReference>
<dbReference type="Proteomes" id="UP000234479">
    <property type="component" value="Unassembled WGS sequence"/>
</dbReference>